<comment type="caution">
    <text evidence="7">The sequence shown here is derived from an EMBL/GenBank/DDBJ whole genome shotgun (WGS) entry which is preliminary data.</text>
</comment>
<dbReference type="GO" id="GO:0020037">
    <property type="term" value="F:heme binding"/>
    <property type="evidence" value="ECO:0007669"/>
    <property type="project" value="InterPro"/>
</dbReference>
<reference evidence="7" key="2">
    <citation type="submission" date="2021-12" db="EMBL/GenBank/DDBJ databases">
        <title>Resequencing data analysis of finger millet.</title>
        <authorList>
            <person name="Hatakeyama M."/>
            <person name="Aluri S."/>
            <person name="Balachadran M.T."/>
            <person name="Sivarajan S.R."/>
            <person name="Poveda L."/>
            <person name="Shimizu-Inatsugi R."/>
            <person name="Schlapbach R."/>
            <person name="Sreeman S.M."/>
            <person name="Shimizu K.K."/>
        </authorList>
    </citation>
    <scope>NUCLEOTIDE SEQUENCE</scope>
</reference>
<dbReference type="EMBL" id="BQKI01000093">
    <property type="protein sequence ID" value="GJN37110.1"/>
    <property type="molecule type" value="Genomic_DNA"/>
</dbReference>
<keyword evidence="2" id="KW-0349">Heme</keyword>
<comment type="similarity">
    <text evidence="1">Belongs to the cytochrome P450 family.</text>
</comment>
<reference evidence="7" key="1">
    <citation type="journal article" date="2018" name="DNA Res.">
        <title>Multiple hybrid de novo genome assembly of finger millet, an orphan allotetraploid crop.</title>
        <authorList>
            <person name="Hatakeyama M."/>
            <person name="Aluri S."/>
            <person name="Balachadran M.T."/>
            <person name="Sivarajan S.R."/>
            <person name="Patrignani A."/>
            <person name="Gruter S."/>
            <person name="Poveda L."/>
            <person name="Shimizu-Inatsugi R."/>
            <person name="Baeten J."/>
            <person name="Francoijs K.J."/>
            <person name="Nataraja K.N."/>
            <person name="Reddy Y.A.N."/>
            <person name="Phadnis S."/>
            <person name="Ravikumar R.L."/>
            <person name="Schlapbach R."/>
            <person name="Sreeman S.M."/>
            <person name="Shimizu K.K."/>
        </authorList>
    </citation>
    <scope>NUCLEOTIDE SEQUENCE</scope>
</reference>
<dbReference type="PANTHER" id="PTHR47953:SF5">
    <property type="entry name" value="CYTOCHROME P450 71AV8-LIKE"/>
    <property type="match status" value="1"/>
</dbReference>
<dbReference type="InterPro" id="IPR002401">
    <property type="entry name" value="Cyt_P450_E_grp-I"/>
</dbReference>
<dbReference type="GO" id="GO:0005506">
    <property type="term" value="F:iron ion binding"/>
    <property type="evidence" value="ECO:0007669"/>
    <property type="project" value="InterPro"/>
</dbReference>
<evidence type="ECO:0000256" key="4">
    <source>
        <dbReference type="ARBA" id="ARBA00023002"/>
    </source>
</evidence>
<dbReference type="GO" id="GO:0004497">
    <property type="term" value="F:monooxygenase activity"/>
    <property type="evidence" value="ECO:0007669"/>
    <property type="project" value="UniProtKB-KW"/>
</dbReference>
<gene>
    <name evidence="7" type="primary">gb26034</name>
    <name evidence="7" type="ORF">PR202_gb26034</name>
</gene>
<evidence type="ECO:0000313" key="7">
    <source>
        <dbReference type="EMBL" id="GJN37110.1"/>
    </source>
</evidence>
<name>A0AAV5FRP7_ELECO</name>
<dbReference type="Gene3D" id="1.10.630.10">
    <property type="entry name" value="Cytochrome P450"/>
    <property type="match status" value="1"/>
</dbReference>
<keyword evidence="8" id="KW-1185">Reference proteome</keyword>
<dbReference type="PRINTS" id="PR00463">
    <property type="entry name" value="EP450I"/>
</dbReference>
<accession>A0AAV5FRP7</accession>
<evidence type="ECO:0000256" key="1">
    <source>
        <dbReference type="ARBA" id="ARBA00010617"/>
    </source>
</evidence>
<proteinExistence type="inferred from homology"/>
<dbReference type="InterPro" id="IPR036396">
    <property type="entry name" value="Cyt_P450_sf"/>
</dbReference>
<dbReference type="Pfam" id="PF00067">
    <property type="entry name" value="p450"/>
    <property type="match status" value="1"/>
</dbReference>
<evidence type="ECO:0000256" key="3">
    <source>
        <dbReference type="ARBA" id="ARBA00022723"/>
    </source>
</evidence>
<keyword evidence="5" id="KW-0408">Iron</keyword>
<dbReference type="AlphaFoldDB" id="A0AAV5FRP7"/>
<keyword evidence="4" id="KW-0560">Oxidoreductase</keyword>
<evidence type="ECO:0000256" key="6">
    <source>
        <dbReference type="ARBA" id="ARBA00023033"/>
    </source>
</evidence>
<keyword evidence="3" id="KW-0479">Metal-binding</keyword>
<evidence type="ECO:0000256" key="5">
    <source>
        <dbReference type="ARBA" id="ARBA00023004"/>
    </source>
</evidence>
<dbReference type="PANTHER" id="PTHR47953">
    <property type="entry name" value="OS08G0105600 PROTEIN"/>
    <property type="match status" value="1"/>
</dbReference>
<protein>
    <submittedName>
        <fullName evidence="7">Uncharacterized protein</fullName>
    </submittedName>
</protein>
<organism evidence="7 8">
    <name type="scientific">Eleusine coracana subsp. coracana</name>
    <dbReference type="NCBI Taxonomy" id="191504"/>
    <lineage>
        <taxon>Eukaryota</taxon>
        <taxon>Viridiplantae</taxon>
        <taxon>Streptophyta</taxon>
        <taxon>Embryophyta</taxon>
        <taxon>Tracheophyta</taxon>
        <taxon>Spermatophyta</taxon>
        <taxon>Magnoliopsida</taxon>
        <taxon>Liliopsida</taxon>
        <taxon>Poales</taxon>
        <taxon>Poaceae</taxon>
        <taxon>PACMAD clade</taxon>
        <taxon>Chloridoideae</taxon>
        <taxon>Cynodonteae</taxon>
        <taxon>Eleusininae</taxon>
        <taxon>Eleusine</taxon>
    </lineage>
</organism>
<dbReference type="Proteomes" id="UP001054889">
    <property type="component" value="Unassembled WGS sequence"/>
</dbReference>
<dbReference type="InterPro" id="IPR001128">
    <property type="entry name" value="Cyt_P450"/>
</dbReference>
<dbReference type="SUPFAM" id="SSF48264">
    <property type="entry name" value="Cytochrome P450"/>
    <property type="match status" value="1"/>
</dbReference>
<keyword evidence="6" id="KW-0503">Monooxygenase</keyword>
<dbReference type="GO" id="GO:0016705">
    <property type="term" value="F:oxidoreductase activity, acting on paired donors, with incorporation or reduction of molecular oxygen"/>
    <property type="evidence" value="ECO:0007669"/>
    <property type="project" value="InterPro"/>
</dbReference>
<sequence>MSELMRNTRVMTKAQAEVRGFIRNKLKVDEEDVKNLKYLKMVIKENFRLHPPGTLLIPRETMQSCVISGYNVSPGTRVFVNVWAIGRDPSVWDSPEEFYPERLEDRHIDSLYHGSLLATCDESLKGPSATYDRSLKVFTDLYIGRCKPCR</sequence>
<dbReference type="InterPro" id="IPR052306">
    <property type="entry name" value="CYP450_71D"/>
</dbReference>
<evidence type="ECO:0000256" key="2">
    <source>
        <dbReference type="ARBA" id="ARBA00022617"/>
    </source>
</evidence>
<evidence type="ECO:0000313" key="8">
    <source>
        <dbReference type="Proteomes" id="UP001054889"/>
    </source>
</evidence>